<dbReference type="PANTHER" id="PTHR13348">
    <property type="entry name" value="RIBONUCLEASE P SUBUNIT P29"/>
    <property type="match status" value="1"/>
</dbReference>
<keyword evidence="5" id="KW-0540">Nuclease</keyword>
<dbReference type="Pfam" id="PF01868">
    <property type="entry name" value="RNase_P-MRP_p29"/>
    <property type="match status" value="1"/>
</dbReference>
<evidence type="ECO:0000256" key="4">
    <source>
        <dbReference type="ARBA" id="ARBA00022694"/>
    </source>
</evidence>
<evidence type="ECO:0000313" key="10">
    <source>
        <dbReference type="EMBL" id="KAF9477710.1"/>
    </source>
</evidence>
<evidence type="ECO:0000256" key="9">
    <source>
        <dbReference type="SAM" id="MobiDB-lite"/>
    </source>
</evidence>
<dbReference type="PANTHER" id="PTHR13348:SF0">
    <property type="entry name" value="RIBONUCLEASE P PROTEIN SUBUNIT P29"/>
    <property type="match status" value="1"/>
</dbReference>
<dbReference type="SUPFAM" id="SSF101744">
    <property type="entry name" value="Rof/RNase P subunit-like"/>
    <property type="match status" value="1"/>
</dbReference>
<dbReference type="InterPro" id="IPR002730">
    <property type="entry name" value="Rpp29/RNP1"/>
</dbReference>
<dbReference type="InterPro" id="IPR023538">
    <property type="entry name" value="RNP1"/>
</dbReference>
<keyword evidence="11" id="KW-1185">Reference proteome</keyword>
<dbReference type="GO" id="GO:0006364">
    <property type="term" value="P:rRNA processing"/>
    <property type="evidence" value="ECO:0007669"/>
    <property type="project" value="TreeGrafter"/>
</dbReference>
<name>A0A9P5Z0Y4_9AGAR</name>
<reference evidence="10" key="1">
    <citation type="submission" date="2020-11" db="EMBL/GenBank/DDBJ databases">
        <authorList>
            <consortium name="DOE Joint Genome Institute"/>
            <person name="Ahrendt S."/>
            <person name="Riley R."/>
            <person name="Andreopoulos W."/>
            <person name="Labutti K."/>
            <person name="Pangilinan J."/>
            <person name="Ruiz-Duenas F.J."/>
            <person name="Barrasa J.M."/>
            <person name="Sanchez-Garcia M."/>
            <person name="Camarero S."/>
            <person name="Miyauchi S."/>
            <person name="Serrano A."/>
            <person name="Linde D."/>
            <person name="Babiker R."/>
            <person name="Drula E."/>
            <person name="Ayuso-Fernandez I."/>
            <person name="Pacheco R."/>
            <person name="Padilla G."/>
            <person name="Ferreira P."/>
            <person name="Barriuso J."/>
            <person name="Kellner H."/>
            <person name="Castanera R."/>
            <person name="Alfaro M."/>
            <person name="Ramirez L."/>
            <person name="Pisabarro A.G."/>
            <person name="Kuo A."/>
            <person name="Tritt A."/>
            <person name="Lipzen A."/>
            <person name="He G."/>
            <person name="Yan M."/>
            <person name="Ng V."/>
            <person name="Cullen D."/>
            <person name="Martin F."/>
            <person name="Rosso M.-N."/>
            <person name="Henrissat B."/>
            <person name="Hibbett D."/>
            <person name="Martinez A.T."/>
            <person name="Grigoriev I.V."/>
        </authorList>
    </citation>
    <scope>NUCLEOTIDE SEQUENCE</scope>
    <source>
        <strain evidence="10">CIRM-BRFM 674</strain>
    </source>
</reference>
<keyword evidence="3" id="KW-0963">Cytoplasm</keyword>
<keyword evidence="7" id="KW-0378">Hydrolase</keyword>
<keyword evidence="4 8" id="KW-0819">tRNA processing</keyword>
<dbReference type="GO" id="GO:0000172">
    <property type="term" value="C:ribonuclease MRP complex"/>
    <property type="evidence" value="ECO:0007669"/>
    <property type="project" value="InterPro"/>
</dbReference>
<evidence type="ECO:0000256" key="1">
    <source>
        <dbReference type="ARBA" id="ARBA00004123"/>
    </source>
</evidence>
<evidence type="ECO:0000256" key="2">
    <source>
        <dbReference type="ARBA" id="ARBA00006181"/>
    </source>
</evidence>
<accession>A0A9P5Z0Y4</accession>
<dbReference type="GO" id="GO:0001682">
    <property type="term" value="P:tRNA 5'-leader removal"/>
    <property type="evidence" value="ECO:0007669"/>
    <property type="project" value="InterPro"/>
</dbReference>
<dbReference type="SMART" id="SM00538">
    <property type="entry name" value="POP4"/>
    <property type="match status" value="1"/>
</dbReference>
<dbReference type="Proteomes" id="UP000807469">
    <property type="component" value="Unassembled WGS sequence"/>
</dbReference>
<dbReference type="AlphaFoldDB" id="A0A9P5Z0Y4"/>
<evidence type="ECO:0000313" key="11">
    <source>
        <dbReference type="Proteomes" id="UP000807469"/>
    </source>
</evidence>
<feature type="region of interest" description="Disordered" evidence="9">
    <location>
        <begin position="13"/>
        <end position="38"/>
    </location>
</feature>
<dbReference type="EMBL" id="MU155252">
    <property type="protein sequence ID" value="KAF9477710.1"/>
    <property type="molecule type" value="Genomic_DNA"/>
</dbReference>
<keyword evidence="8" id="KW-0539">Nucleus</keyword>
<evidence type="ECO:0000256" key="8">
    <source>
        <dbReference type="PIRNR" id="PIRNR027081"/>
    </source>
</evidence>
<feature type="compositionally biased region" description="Basic and acidic residues" evidence="9">
    <location>
        <begin position="16"/>
        <end position="30"/>
    </location>
</feature>
<dbReference type="GO" id="GO:0033204">
    <property type="term" value="F:ribonuclease P RNA binding"/>
    <property type="evidence" value="ECO:0007669"/>
    <property type="project" value="InterPro"/>
</dbReference>
<dbReference type="HAMAP" id="MF_00754">
    <property type="entry name" value="RNase_P_1"/>
    <property type="match status" value="1"/>
</dbReference>
<dbReference type="GO" id="GO:0016787">
    <property type="term" value="F:hydrolase activity"/>
    <property type="evidence" value="ECO:0007669"/>
    <property type="project" value="UniProtKB-KW"/>
</dbReference>
<gene>
    <name evidence="10" type="ORF">BDN70DRAFT_907112</name>
</gene>
<evidence type="ECO:0000256" key="3">
    <source>
        <dbReference type="ARBA" id="ARBA00022490"/>
    </source>
</evidence>
<dbReference type="InterPro" id="IPR016848">
    <property type="entry name" value="RNase_P/MRP_Rpp29-subunit"/>
</dbReference>
<sequence length="239" mass="27111">MYNTRVKGRQILLENPVRDSRAKKELEAKRATKKKERERKKLGIIGKKEAREKEIWKFDKAQAKFDLFLPLHGLWMGYMSELLCLPPRPSQTPSMEAATKSMPNSSGMHPKLLKADFHGSIMTVSKNKNPCIVGLSGIVIHETENAFKVVTRDNKLKLLPKANAVFKFSVPLYSTLPPTHNVNTPLLIPSPEAAGPSTKPLETVLDIPHIEFELYGNQFRFRAAERAGRKFKHKETIEL</sequence>
<dbReference type="InterPro" id="IPR036980">
    <property type="entry name" value="RNase_P/MRP_Rpp29_sf"/>
</dbReference>
<comment type="caution">
    <text evidence="10">The sequence shown here is derived from an EMBL/GenBank/DDBJ whole genome shotgun (WGS) entry which is preliminary data.</text>
</comment>
<evidence type="ECO:0000256" key="7">
    <source>
        <dbReference type="ARBA" id="ARBA00022801"/>
    </source>
</evidence>
<evidence type="ECO:0000256" key="5">
    <source>
        <dbReference type="ARBA" id="ARBA00022722"/>
    </source>
</evidence>
<comment type="similarity">
    <text evidence="2">Belongs to the eukaryotic/archaeal RNase P protein component 1 family.</text>
</comment>
<dbReference type="PIRSF" id="PIRSF027081">
    <property type="entry name" value="RNase_P/MRP_p29_subunit"/>
    <property type="match status" value="1"/>
</dbReference>
<dbReference type="Gene3D" id="2.30.30.210">
    <property type="entry name" value="Ribonuclease P/MRP, subunit p29"/>
    <property type="match status" value="1"/>
</dbReference>
<dbReference type="GO" id="GO:0030677">
    <property type="term" value="C:ribonuclease P complex"/>
    <property type="evidence" value="ECO:0007669"/>
    <property type="project" value="InterPro"/>
</dbReference>
<evidence type="ECO:0000256" key="6">
    <source>
        <dbReference type="ARBA" id="ARBA00022759"/>
    </source>
</evidence>
<dbReference type="GO" id="GO:0005634">
    <property type="term" value="C:nucleus"/>
    <property type="evidence" value="ECO:0007669"/>
    <property type="project" value="UniProtKB-SubCell"/>
</dbReference>
<keyword evidence="6" id="KW-0255">Endonuclease</keyword>
<dbReference type="InterPro" id="IPR023534">
    <property type="entry name" value="Rof/RNase_P-like"/>
</dbReference>
<dbReference type="GO" id="GO:0004519">
    <property type="term" value="F:endonuclease activity"/>
    <property type="evidence" value="ECO:0007669"/>
    <property type="project" value="UniProtKB-KW"/>
</dbReference>
<proteinExistence type="inferred from homology"/>
<organism evidence="10 11">
    <name type="scientific">Pholiota conissans</name>
    <dbReference type="NCBI Taxonomy" id="109636"/>
    <lineage>
        <taxon>Eukaryota</taxon>
        <taxon>Fungi</taxon>
        <taxon>Dikarya</taxon>
        <taxon>Basidiomycota</taxon>
        <taxon>Agaricomycotina</taxon>
        <taxon>Agaricomycetes</taxon>
        <taxon>Agaricomycetidae</taxon>
        <taxon>Agaricales</taxon>
        <taxon>Agaricineae</taxon>
        <taxon>Strophariaceae</taxon>
        <taxon>Pholiota</taxon>
    </lineage>
</organism>
<dbReference type="OrthoDB" id="124041at2759"/>
<comment type="subcellular location">
    <subcellularLocation>
        <location evidence="1">Nucleus</location>
    </subcellularLocation>
</comment>
<protein>
    <recommendedName>
        <fullName evidence="8">Ribonuclease P protein subunit</fullName>
    </recommendedName>
</protein>